<dbReference type="OrthoDB" id="9802264at2"/>
<dbReference type="EnsemblBacteria" id="ACO78331">
    <property type="protein sequence ID" value="ACO78331"/>
    <property type="gene ID" value="Avin_21300"/>
</dbReference>
<organism evidence="5 6">
    <name type="scientific">Azotobacter vinelandii (strain DJ / ATCC BAA-1303)</name>
    <dbReference type="NCBI Taxonomy" id="322710"/>
    <lineage>
        <taxon>Bacteria</taxon>
        <taxon>Pseudomonadati</taxon>
        <taxon>Pseudomonadota</taxon>
        <taxon>Gammaproteobacteria</taxon>
        <taxon>Pseudomonadales</taxon>
        <taxon>Pseudomonadaceae</taxon>
        <taxon>Azotobacter</taxon>
    </lineage>
</organism>
<dbReference type="SMART" id="SM00382">
    <property type="entry name" value="AAA"/>
    <property type="match status" value="1"/>
</dbReference>
<dbReference type="GO" id="GO:0016887">
    <property type="term" value="F:ATP hydrolysis activity"/>
    <property type="evidence" value="ECO:0007669"/>
    <property type="project" value="InterPro"/>
</dbReference>
<keyword evidence="1" id="KW-0813">Transport</keyword>
<feature type="domain" description="ABC transporter" evidence="4">
    <location>
        <begin position="6"/>
        <end position="240"/>
    </location>
</feature>
<sequence length="352" mass="38387">MAVPRLELRHLVKTLGASRIVDGLDLAIAPGEVVVLLGPSGCGKTTTLRMVAGFLQPDEGEVHLAGRLAASARFALPPEKRHLGMMFQNYAVWPHKTVFQNVAYGLQVAGIARDEIRRRVERMLAIVDLDGHAGRKPADLSGGQQQRVALARALVTEPSLLLLDEPLSNLDAALRQSMRVELKALQRRVGVSMLYVTHDQDEALVLADRIVVMRGGRIEQIGTPEDIYRRPRTRFVAEFIGRANLLPGTLEALDGQGRARVRLDAGPVFRALGGPGLAAGQRCQVVVRPEQILFAPGGAEARLCQTLFLGSHYELTLELGESRLQAEARHLPAMQDGRLSVAIEDDSAWVLP</sequence>
<dbReference type="PANTHER" id="PTHR42781">
    <property type="entry name" value="SPERMIDINE/PUTRESCINE IMPORT ATP-BINDING PROTEIN POTA"/>
    <property type="match status" value="1"/>
</dbReference>
<dbReference type="STRING" id="322710.Avin_21300"/>
<dbReference type="PROSITE" id="PS50893">
    <property type="entry name" value="ABC_TRANSPORTER_2"/>
    <property type="match status" value="1"/>
</dbReference>
<dbReference type="InterPro" id="IPR050093">
    <property type="entry name" value="ABC_SmlMolc_Importer"/>
</dbReference>
<proteinExistence type="predicted"/>
<evidence type="ECO:0000259" key="4">
    <source>
        <dbReference type="PROSITE" id="PS50893"/>
    </source>
</evidence>
<accession>C1DFC8</accession>
<keyword evidence="2" id="KW-0547">Nucleotide-binding</keyword>
<dbReference type="eggNOG" id="COG3842">
    <property type="taxonomic scope" value="Bacteria"/>
</dbReference>
<dbReference type="Gene3D" id="3.40.50.300">
    <property type="entry name" value="P-loop containing nucleotide triphosphate hydrolases"/>
    <property type="match status" value="1"/>
</dbReference>
<dbReference type="InterPro" id="IPR008995">
    <property type="entry name" value="Mo/tungstate-bd_C_term_dom"/>
</dbReference>
<protein>
    <submittedName>
        <fullName evidence="5">ABC transporter, ATP binding component</fullName>
    </submittedName>
</protein>
<dbReference type="Gene3D" id="2.40.50.100">
    <property type="match status" value="1"/>
</dbReference>
<dbReference type="SUPFAM" id="SSF50331">
    <property type="entry name" value="MOP-like"/>
    <property type="match status" value="1"/>
</dbReference>
<dbReference type="InterPro" id="IPR027417">
    <property type="entry name" value="P-loop_NTPase"/>
</dbReference>
<dbReference type="KEGG" id="avn:Avin_21300"/>
<keyword evidence="6" id="KW-1185">Reference proteome</keyword>
<gene>
    <name evidence="5" type="ordered locus">Avin_21300</name>
</gene>
<dbReference type="InterPro" id="IPR003593">
    <property type="entry name" value="AAA+_ATPase"/>
</dbReference>
<evidence type="ECO:0000256" key="1">
    <source>
        <dbReference type="ARBA" id="ARBA00022448"/>
    </source>
</evidence>
<dbReference type="HOGENOM" id="CLU_000604_1_1_6"/>
<keyword evidence="3" id="KW-0067">ATP-binding</keyword>
<evidence type="ECO:0000256" key="3">
    <source>
        <dbReference type="ARBA" id="ARBA00022840"/>
    </source>
</evidence>
<reference evidence="5 6" key="1">
    <citation type="journal article" date="2009" name="J. Bacteriol.">
        <title>Genome sequence of Azotobacter vinelandii, an obligate aerobe specialized to support diverse anaerobic metabolic processes.</title>
        <authorList>
            <person name="Setubal J.C."/>
            <person name="dos Santos P."/>
            <person name="Goldman B.S."/>
            <person name="Ertesvag H."/>
            <person name="Espin G."/>
            <person name="Rubio L.M."/>
            <person name="Valla S."/>
            <person name="Almeida N.F."/>
            <person name="Balasubramanian D."/>
            <person name="Cromes L."/>
            <person name="Curatti L."/>
            <person name="Du Z."/>
            <person name="Godsy E."/>
            <person name="Goodner B."/>
            <person name="Hellner-Burris K."/>
            <person name="Hernandez J.A."/>
            <person name="Houmiel K."/>
            <person name="Imperial J."/>
            <person name="Kennedy C."/>
            <person name="Larson T.J."/>
            <person name="Latreille P."/>
            <person name="Ligon L.S."/>
            <person name="Lu J."/>
            <person name="Maerk M."/>
            <person name="Miller N.M."/>
            <person name="Norton S."/>
            <person name="O'Carroll I.P."/>
            <person name="Paulsen I."/>
            <person name="Raulfs E.C."/>
            <person name="Roemer R."/>
            <person name="Rosser J."/>
            <person name="Segura D."/>
            <person name="Slater S."/>
            <person name="Stricklin S.L."/>
            <person name="Studholme D.J."/>
            <person name="Sun J."/>
            <person name="Viana C.J."/>
            <person name="Wallin E."/>
            <person name="Wang B."/>
            <person name="Wheeler C."/>
            <person name="Zhu H."/>
            <person name="Dean D.R."/>
            <person name="Dixon R."/>
            <person name="Wood D."/>
        </authorList>
    </citation>
    <scope>NUCLEOTIDE SEQUENCE [LARGE SCALE GENOMIC DNA]</scope>
    <source>
        <strain evidence="6">DJ / ATCC BAA-1303</strain>
    </source>
</reference>
<evidence type="ECO:0000313" key="5">
    <source>
        <dbReference type="EMBL" id="ACO78331.1"/>
    </source>
</evidence>
<dbReference type="AlphaFoldDB" id="C1DFC8"/>
<dbReference type="EMBL" id="CP001157">
    <property type="protein sequence ID" value="ACO78331.1"/>
    <property type="molecule type" value="Genomic_DNA"/>
</dbReference>
<evidence type="ECO:0000313" key="6">
    <source>
        <dbReference type="Proteomes" id="UP000002424"/>
    </source>
</evidence>
<dbReference type="Pfam" id="PF00005">
    <property type="entry name" value="ABC_tran"/>
    <property type="match status" value="1"/>
</dbReference>
<dbReference type="PANTHER" id="PTHR42781:SF4">
    <property type="entry name" value="SPERMIDINE_PUTRESCINE IMPORT ATP-BINDING PROTEIN POTA"/>
    <property type="match status" value="1"/>
</dbReference>
<dbReference type="InterPro" id="IPR003439">
    <property type="entry name" value="ABC_transporter-like_ATP-bd"/>
</dbReference>
<dbReference type="FunFam" id="3.40.50.300:FF:000425">
    <property type="entry name" value="Probable ABC transporter, ATP-binding subunit"/>
    <property type="match status" value="1"/>
</dbReference>
<dbReference type="Proteomes" id="UP000002424">
    <property type="component" value="Chromosome"/>
</dbReference>
<dbReference type="PROSITE" id="PS00211">
    <property type="entry name" value="ABC_TRANSPORTER_1"/>
    <property type="match status" value="1"/>
</dbReference>
<name>C1DFC8_AZOVD</name>
<dbReference type="InterPro" id="IPR017871">
    <property type="entry name" value="ABC_transporter-like_CS"/>
</dbReference>
<dbReference type="GO" id="GO:0015697">
    <property type="term" value="P:quaternary ammonium group transport"/>
    <property type="evidence" value="ECO:0007669"/>
    <property type="project" value="UniProtKB-ARBA"/>
</dbReference>
<dbReference type="SUPFAM" id="SSF52540">
    <property type="entry name" value="P-loop containing nucleoside triphosphate hydrolases"/>
    <property type="match status" value="1"/>
</dbReference>
<dbReference type="GO" id="GO:0005524">
    <property type="term" value="F:ATP binding"/>
    <property type="evidence" value="ECO:0007669"/>
    <property type="project" value="UniProtKB-KW"/>
</dbReference>
<evidence type="ECO:0000256" key="2">
    <source>
        <dbReference type="ARBA" id="ARBA00022741"/>
    </source>
</evidence>